<dbReference type="PANTHER" id="PTHR30005">
    <property type="entry name" value="EXOPOLYPHOSPHATASE"/>
    <property type="match status" value="1"/>
</dbReference>
<keyword evidence="3" id="KW-1185">Reference proteome</keyword>
<dbReference type="InterPro" id="IPR003695">
    <property type="entry name" value="Ppx_GppA_N"/>
</dbReference>
<organism evidence="2 3">
    <name type="scientific">Pikeienuella piscinae</name>
    <dbReference type="NCBI Taxonomy" id="2748098"/>
    <lineage>
        <taxon>Bacteria</taxon>
        <taxon>Pseudomonadati</taxon>
        <taxon>Pseudomonadota</taxon>
        <taxon>Alphaproteobacteria</taxon>
        <taxon>Rhodobacterales</taxon>
        <taxon>Paracoccaceae</taxon>
        <taxon>Pikeienuella</taxon>
    </lineage>
</organism>
<evidence type="ECO:0000313" key="2">
    <source>
        <dbReference type="EMBL" id="QIE54124.1"/>
    </source>
</evidence>
<dbReference type="AlphaFoldDB" id="A0A7L5BW67"/>
<accession>A0A7L5BW67</accession>
<protein>
    <submittedName>
        <fullName evidence="2">Ppx/GppA family phosphatase</fullName>
    </submittedName>
</protein>
<dbReference type="InterPro" id="IPR050273">
    <property type="entry name" value="GppA/Ppx_hydrolase"/>
</dbReference>
<proteinExistence type="predicted"/>
<feature type="domain" description="Ppx/GppA phosphatase N-terminal" evidence="1">
    <location>
        <begin position="37"/>
        <end position="351"/>
    </location>
</feature>
<sequence>MDGETVPRTTRAGAVADGGAASVAGLDLGTNNCRLLVARPEGATLRVIDSFSRAIRLGDGMEKSGALDPAAMDRAVGALKICADKIARAGPQSFRAVATAACRQALNGDEFALRVREETGIHLEIITAEEESRLAVAGCGPLVDPEAERVLIFDIGGGSTELVLLDLAEVDPAERADGVRGICASTGDAGGAEGGARILDWVSIPVGVATLEDKFAEIADPGRRFGLMTWYFEELIAGFARPMAEEAGERPLQLIGASGSVTTIGAAHLGLRRYDRSRVDGLWLPFRSARRIARELASLSDDARAHHPSIGADRARLIVASCAILSAILNAWPTQRLRVADRGLREGLIYTLNAGARA</sequence>
<evidence type="ECO:0000259" key="1">
    <source>
        <dbReference type="Pfam" id="PF02541"/>
    </source>
</evidence>
<dbReference type="Pfam" id="PF02541">
    <property type="entry name" value="Ppx-GppA"/>
    <property type="match status" value="1"/>
</dbReference>
<reference evidence="2 3" key="1">
    <citation type="submission" date="2020-02" db="EMBL/GenBank/DDBJ databases">
        <title>complete genome sequence of Rhodobacteraceae bacterium.</title>
        <authorList>
            <person name="Park J."/>
            <person name="Kim Y.-S."/>
            <person name="Kim K.-H."/>
        </authorList>
    </citation>
    <scope>NUCLEOTIDE SEQUENCE [LARGE SCALE GENOMIC DNA]</scope>
    <source>
        <strain evidence="2 3">RR4-56</strain>
    </source>
</reference>
<dbReference type="KEGG" id="hdh:G5B40_00880"/>
<dbReference type="Gene3D" id="3.30.420.150">
    <property type="entry name" value="Exopolyphosphatase. Domain 2"/>
    <property type="match status" value="1"/>
</dbReference>
<gene>
    <name evidence="2" type="ORF">G5B40_00880</name>
</gene>
<dbReference type="PANTHER" id="PTHR30005:SF0">
    <property type="entry name" value="RETROGRADE REGULATION PROTEIN 2"/>
    <property type="match status" value="1"/>
</dbReference>
<dbReference type="CDD" id="cd24054">
    <property type="entry name" value="ASKHA_NBD_AaPPX-GppA_MtPPX2-like"/>
    <property type="match status" value="1"/>
</dbReference>
<dbReference type="RefSeq" id="WP_165093863.1">
    <property type="nucleotide sequence ID" value="NZ_CP049056.1"/>
</dbReference>
<evidence type="ECO:0000313" key="3">
    <source>
        <dbReference type="Proteomes" id="UP000503336"/>
    </source>
</evidence>
<dbReference type="Gene3D" id="3.30.420.40">
    <property type="match status" value="1"/>
</dbReference>
<dbReference type="SUPFAM" id="SSF53067">
    <property type="entry name" value="Actin-like ATPase domain"/>
    <property type="match status" value="2"/>
</dbReference>
<name>A0A7L5BW67_9RHOB</name>
<dbReference type="InterPro" id="IPR043129">
    <property type="entry name" value="ATPase_NBD"/>
</dbReference>
<dbReference type="EMBL" id="CP049056">
    <property type="protein sequence ID" value="QIE54124.1"/>
    <property type="molecule type" value="Genomic_DNA"/>
</dbReference>
<dbReference type="GO" id="GO:0016462">
    <property type="term" value="F:pyrophosphatase activity"/>
    <property type="evidence" value="ECO:0007669"/>
    <property type="project" value="TreeGrafter"/>
</dbReference>
<dbReference type="Proteomes" id="UP000503336">
    <property type="component" value="Chromosome"/>
</dbReference>